<dbReference type="EMBL" id="CAJVPZ010027913">
    <property type="protein sequence ID" value="CAG8729729.1"/>
    <property type="molecule type" value="Genomic_DNA"/>
</dbReference>
<reference evidence="1" key="1">
    <citation type="submission" date="2021-06" db="EMBL/GenBank/DDBJ databases">
        <authorList>
            <person name="Kallberg Y."/>
            <person name="Tangrot J."/>
            <person name="Rosling A."/>
        </authorList>
    </citation>
    <scope>NUCLEOTIDE SEQUENCE</scope>
    <source>
        <strain evidence="1">IN212</strain>
    </source>
</reference>
<protein>
    <submittedName>
        <fullName evidence="1">12311_t:CDS:1</fullName>
    </submittedName>
</protein>
<comment type="caution">
    <text evidence="1">The sequence shown here is derived from an EMBL/GenBank/DDBJ whole genome shotgun (WGS) entry which is preliminary data.</text>
</comment>
<organism evidence="1 2">
    <name type="scientific">Racocetra fulgida</name>
    <dbReference type="NCBI Taxonomy" id="60492"/>
    <lineage>
        <taxon>Eukaryota</taxon>
        <taxon>Fungi</taxon>
        <taxon>Fungi incertae sedis</taxon>
        <taxon>Mucoromycota</taxon>
        <taxon>Glomeromycotina</taxon>
        <taxon>Glomeromycetes</taxon>
        <taxon>Diversisporales</taxon>
        <taxon>Gigasporaceae</taxon>
        <taxon>Racocetra</taxon>
    </lineage>
</organism>
<keyword evidence="2" id="KW-1185">Reference proteome</keyword>
<sequence>MVIKQGLSFTLTSDIDFNSDDDVFKDDVVYEDDKMQENDVSNAKHYLGVQQIPCDQCL</sequence>
<name>A0A9N9NFH8_9GLOM</name>
<evidence type="ECO:0000313" key="2">
    <source>
        <dbReference type="Proteomes" id="UP000789396"/>
    </source>
</evidence>
<dbReference type="Proteomes" id="UP000789396">
    <property type="component" value="Unassembled WGS sequence"/>
</dbReference>
<accession>A0A9N9NFH8</accession>
<feature type="non-terminal residue" evidence="1">
    <location>
        <position position="1"/>
    </location>
</feature>
<evidence type="ECO:0000313" key="1">
    <source>
        <dbReference type="EMBL" id="CAG8729729.1"/>
    </source>
</evidence>
<proteinExistence type="predicted"/>
<dbReference type="AlphaFoldDB" id="A0A9N9NFH8"/>
<gene>
    <name evidence="1" type="ORF">RFULGI_LOCUS12038</name>
</gene>